<reference evidence="1 2" key="1">
    <citation type="journal article" date="2019" name="Sci. Rep.">
        <title>Orb-weaving spider Araneus ventricosus genome elucidates the spidroin gene catalogue.</title>
        <authorList>
            <person name="Kono N."/>
            <person name="Nakamura H."/>
            <person name="Ohtoshi R."/>
            <person name="Moran D.A.P."/>
            <person name="Shinohara A."/>
            <person name="Yoshida Y."/>
            <person name="Fujiwara M."/>
            <person name="Mori M."/>
            <person name="Tomita M."/>
            <person name="Arakawa K."/>
        </authorList>
    </citation>
    <scope>NUCLEOTIDE SEQUENCE [LARGE SCALE GENOMIC DNA]</scope>
</reference>
<evidence type="ECO:0000313" key="2">
    <source>
        <dbReference type="Proteomes" id="UP000499080"/>
    </source>
</evidence>
<accession>A0A4Y2GRU9</accession>
<protein>
    <submittedName>
        <fullName evidence="1">Uncharacterized protein</fullName>
    </submittedName>
</protein>
<dbReference type="EMBL" id="BGPR01001519">
    <property type="protein sequence ID" value="GBM55887.1"/>
    <property type="molecule type" value="Genomic_DNA"/>
</dbReference>
<keyword evidence="2" id="KW-1185">Reference proteome</keyword>
<organism evidence="1 2">
    <name type="scientific">Araneus ventricosus</name>
    <name type="common">Orbweaver spider</name>
    <name type="synonym">Epeira ventricosa</name>
    <dbReference type="NCBI Taxonomy" id="182803"/>
    <lineage>
        <taxon>Eukaryota</taxon>
        <taxon>Metazoa</taxon>
        <taxon>Ecdysozoa</taxon>
        <taxon>Arthropoda</taxon>
        <taxon>Chelicerata</taxon>
        <taxon>Arachnida</taxon>
        <taxon>Araneae</taxon>
        <taxon>Araneomorphae</taxon>
        <taxon>Entelegynae</taxon>
        <taxon>Araneoidea</taxon>
        <taxon>Araneidae</taxon>
        <taxon>Araneus</taxon>
    </lineage>
</organism>
<dbReference type="AlphaFoldDB" id="A0A4Y2GRU9"/>
<proteinExistence type="predicted"/>
<name>A0A4Y2GRU9_ARAVE</name>
<evidence type="ECO:0000313" key="1">
    <source>
        <dbReference type="EMBL" id="GBM55887.1"/>
    </source>
</evidence>
<sequence length="106" mass="12077">MTRLLIKIEFDFSIETVSLCLSDRILKRLSASSAVNLTFAPVGSLMTKMKSSENAWSCTPDCQSCDRIAFATRFQNMEPEQNPRAQTCSYFSIEDLEPFGWRLFCC</sequence>
<comment type="caution">
    <text evidence="1">The sequence shown here is derived from an EMBL/GenBank/DDBJ whole genome shotgun (WGS) entry which is preliminary data.</text>
</comment>
<dbReference type="Proteomes" id="UP000499080">
    <property type="component" value="Unassembled WGS sequence"/>
</dbReference>
<gene>
    <name evidence="1" type="ORF">AVEN_2580_1</name>
</gene>